<dbReference type="PROSITE" id="PS51725">
    <property type="entry name" value="ABM"/>
    <property type="match status" value="1"/>
</dbReference>
<dbReference type="Proteomes" id="UP000777440">
    <property type="component" value="Unassembled WGS sequence"/>
</dbReference>
<sequence>MAENTEAAVVVTVFTPRPEGKGELIEALREYLPEVHREEGCLLYAIHDAENGTIVLIEKWSSHAHLDRHNESPGLAELDRRVAPFLAAPTTWTTMNPLLTELGPAAAL</sequence>
<dbReference type="InterPro" id="IPR011008">
    <property type="entry name" value="Dimeric_a/b-barrel"/>
</dbReference>
<dbReference type="Pfam" id="PF03992">
    <property type="entry name" value="ABM"/>
    <property type="match status" value="1"/>
</dbReference>
<evidence type="ECO:0000259" key="1">
    <source>
        <dbReference type="PROSITE" id="PS51725"/>
    </source>
</evidence>
<accession>A0ABS7I1I1</accession>
<dbReference type="PANTHER" id="PTHR33336">
    <property type="entry name" value="QUINOL MONOOXYGENASE YGIN-RELATED"/>
    <property type="match status" value="1"/>
</dbReference>
<keyword evidence="2" id="KW-0503">Monooxygenase</keyword>
<keyword evidence="3" id="KW-1185">Reference proteome</keyword>
<dbReference type="RefSeq" id="WP_220339891.1">
    <property type="nucleotide sequence ID" value="NZ_JAEUAX010000006.1"/>
</dbReference>
<dbReference type="PANTHER" id="PTHR33336:SF3">
    <property type="entry name" value="ABM DOMAIN-CONTAINING PROTEIN"/>
    <property type="match status" value="1"/>
</dbReference>
<dbReference type="EMBL" id="JAEUAX010000006">
    <property type="protein sequence ID" value="MBW9110690.1"/>
    <property type="molecule type" value="Genomic_DNA"/>
</dbReference>
<dbReference type="SUPFAM" id="SSF54909">
    <property type="entry name" value="Dimeric alpha+beta barrel"/>
    <property type="match status" value="1"/>
</dbReference>
<comment type="caution">
    <text evidence="2">The sequence shown here is derived from an EMBL/GenBank/DDBJ whole genome shotgun (WGS) entry which is preliminary data.</text>
</comment>
<dbReference type="InterPro" id="IPR007138">
    <property type="entry name" value="ABM_dom"/>
</dbReference>
<feature type="domain" description="ABM" evidence="1">
    <location>
        <begin position="8"/>
        <end position="95"/>
    </location>
</feature>
<proteinExistence type="predicted"/>
<dbReference type="GO" id="GO:0004497">
    <property type="term" value="F:monooxygenase activity"/>
    <property type="evidence" value="ECO:0007669"/>
    <property type="project" value="UniProtKB-KW"/>
</dbReference>
<evidence type="ECO:0000313" key="3">
    <source>
        <dbReference type="Proteomes" id="UP000777440"/>
    </source>
</evidence>
<dbReference type="Gene3D" id="3.30.70.100">
    <property type="match status" value="1"/>
</dbReference>
<keyword evidence="2" id="KW-0560">Oxidoreductase</keyword>
<reference evidence="2 3" key="1">
    <citation type="journal article" date="2021" name="MBio">
        <title>Poor Competitiveness of Bradyrhizobium in Pigeon Pea Root Colonization in Indian Soils.</title>
        <authorList>
            <person name="Chalasani D."/>
            <person name="Basu A."/>
            <person name="Pullabhotla S.V.S.R.N."/>
            <person name="Jorrin B."/>
            <person name="Neal A.L."/>
            <person name="Poole P.S."/>
            <person name="Podile A.R."/>
            <person name="Tkacz A."/>
        </authorList>
    </citation>
    <scope>NUCLEOTIDE SEQUENCE [LARGE SCALE GENOMIC DNA]</scope>
    <source>
        <strain evidence="2 3">HU12</strain>
    </source>
</reference>
<dbReference type="InterPro" id="IPR050744">
    <property type="entry name" value="AI-2_Isomerase_LsrG"/>
</dbReference>
<protein>
    <submittedName>
        <fullName evidence="2">Antibiotic biosynthesis monooxygenase</fullName>
    </submittedName>
</protein>
<organism evidence="2 3">
    <name type="scientific">Microbacterium ureisolvens</name>
    <dbReference type="NCBI Taxonomy" id="2781186"/>
    <lineage>
        <taxon>Bacteria</taxon>
        <taxon>Bacillati</taxon>
        <taxon>Actinomycetota</taxon>
        <taxon>Actinomycetes</taxon>
        <taxon>Micrococcales</taxon>
        <taxon>Microbacteriaceae</taxon>
        <taxon>Microbacterium</taxon>
    </lineage>
</organism>
<evidence type="ECO:0000313" key="2">
    <source>
        <dbReference type="EMBL" id="MBW9110690.1"/>
    </source>
</evidence>
<gene>
    <name evidence="2" type="ORF">JNB61_12985</name>
</gene>
<name>A0ABS7I1I1_9MICO</name>